<evidence type="ECO:0000256" key="2">
    <source>
        <dbReference type="ARBA" id="ARBA00007801"/>
    </source>
</evidence>
<dbReference type="InterPro" id="IPR012941">
    <property type="entry name" value="Phe_hydrox_C_dim_dom"/>
</dbReference>
<evidence type="ECO:0000313" key="11">
    <source>
        <dbReference type="Proteomes" id="UP001596422"/>
    </source>
</evidence>
<dbReference type="EMBL" id="JBHSWE010000001">
    <property type="protein sequence ID" value="MFC6673309.1"/>
    <property type="molecule type" value="Genomic_DNA"/>
</dbReference>
<comment type="function">
    <text evidence="7">Serves to protect the cell against DNA damage by alkyl hydroperoxides. It can use either NADH or NADPH as electron donor for direct reduction of redox dyes or of alkyl hydroperoxides when combined with the AhpC protein.</text>
</comment>
<evidence type="ECO:0000256" key="7">
    <source>
        <dbReference type="ARBA" id="ARBA00024806"/>
    </source>
</evidence>
<dbReference type="Gene3D" id="3.30.9.10">
    <property type="entry name" value="D-Amino Acid Oxidase, subunit A, domain 2"/>
    <property type="match status" value="1"/>
</dbReference>
<feature type="domain" description="Phenol hydroxylase-like C-terminal dimerisation" evidence="9">
    <location>
        <begin position="488"/>
        <end position="683"/>
    </location>
</feature>
<comment type="caution">
    <text evidence="10">The sequence shown here is derived from an EMBL/GenBank/DDBJ whole genome shotgun (WGS) entry which is preliminary data.</text>
</comment>
<gene>
    <name evidence="10" type="ORF">ACFQDL_26890</name>
</gene>
<evidence type="ECO:0000259" key="8">
    <source>
        <dbReference type="Pfam" id="PF01494"/>
    </source>
</evidence>
<dbReference type="RefSeq" id="WP_379913379.1">
    <property type="nucleotide sequence ID" value="NZ_JBHSWE010000001.1"/>
</dbReference>
<dbReference type="InterPro" id="IPR002938">
    <property type="entry name" value="FAD-bd"/>
</dbReference>
<dbReference type="SUPFAM" id="SSF54373">
    <property type="entry name" value="FAD-linked reductases, C-terminal domain"/>
    <property type="match status" value="1"/>
</dbReference>
<evidence type="ECO:0000256" key="1">
    <source>
        <dbReference type="ARBA" id="ARBA00001974"/>
    </source>
</evidence>
<keyword evidence="6" id="KW-0560">Oxidoreductase</keyword>
<dbReference type="SUPFAM" id="SSF51905">
    <property type="entry name" value="FAD/NAD(P)-binding domain"/>
    <property type="match status" value="1"/>
</dbReference>
<organism evidence="10 11">
    <name type="scientific">Marinobacterium aestuariivivens</name>
    <dbReference type="NCBI Taxonomy" id="1698799"/>
    <lineage>
        <taxon>Bacteria</taxon>
        <taxon>Pseudomonadati</taxon>
        <taxon>Pseudomonadota</taxon>
        <taxon>Gammaproteobacteria</taxon>
        <taxon>Oceanospirillales</taxon>
        <taxon>Oceanospirillaceae</taxon>
        <taxon>Marinobacterium</taxon>
    </lineage>
</organism>
<comment type="similarity">
    <text evidence="2">Belongs to the PheA/TfdB FAD monooxygenase family.</text>
</comment>
<evidence type="ECO:0000256" key="3">
    <source>
        <dbReference type="ARBA" id="ARBA00020059"/>
    </source>
</evidence>
<evidence type="ECO:0000313" key="10">
    <source>
        <dbReference type="EMBL" id="MFC6673309.1"/>
    </source>
</evidence>
<dbReference type="PANTHER" id="PTHR43004">
    <property type="entry name" value="TRK SYSTEM POTASSIUM UPTAKE PROTEIN"/>
    <property type="match status" value="1"/>
</dbReference>
<sequence length="685" mass="76285">MANCFNRLGFMYANSFSLKIKTNFYLYQGLYKVTKNKRSHDMQFHLNGFHPGDPRFDDPQDRVVPPPIKRPLPEAVDVLIVGCGPAGLNLAAQLSQFGDIKVAIVDQKDDRLLVGQADGIACRTMEMFQAYGFADQIRQEAYQVSEAAFWKPDADKPNQIARSGKVQDVADDLSEMPHLIINQARVHDMFLDVMRQGPGKIVPHYQRKLLGLEVDPDGGEYPVTLKFERLVNYSQYSQEIETVKARYVVGCDGARSSVRTAIGKELVGDALNQAWGVMDVLLNTDFPDIRLKSLIHSNNEGNMLIIPREGGYMVRLYIELDKLRENERVARDQMSPDVLVAAANRIMQPYTVDVKEVAWWSVYEIGQRITTAFDDSAEGRPAHVFLAGDACHTHSPKAGQGLNTSVMDTWNLGWKLAHVLTGRAGPGILKTYSAERHEYGQALIDFDREFSRMFSAKPKSAENPDGVDPAEFQRYFQLFGQYTAGVSIQYKPSIMVGEGGHQDLAKGLTVGKRFHSAPVIRHCDARPMQLGHCITANGAYRIFAFAGNVEAMSDDCGVKALCDYLQNDASSPLKKYTPVKSDPDAVIDVRAVFQQHHQSIETGSLHPVLMPPKGRYGLQDHEKVFCVDKRPESSGGGKNIYEMRGIDKEKGCIVIVRPDQYVAEVLPLDDFAGLEGYFKGVLAAV</sequence>
<dbReference type="GO" id="GO:0004497">
    <property type="term" value="F:monooxygenase activity"/>
    <property type="evidence" value="ECO:0007669"/>
    <property type="project" value="UniProtKB-KW"/>
</dbReference>
<evidence type="ECO:0000259" key="9">
    <source>
        <dbReference type="Pfam" id="PF07976"/>
    </source>
</evidence>
<keyword evidence="11" id="KW-1185">Reference proteome</keyword>
<accession>A0ABW2A7B5</accession>
<dbReference type="InterPro" id="IPR036249">
    <property type="entry name" value="Thioredoxin-like_sf"/>
</dbReference>
<dbReference type="Pfam" id="PF01494">
    <property type="entry name" value="FAD_binding_3"/>
    <property type="match status" value="1"/>
</dbReference>
<keyword evidence="4" id="KW-0285">Flavoprotein</keyword>
<proteinExistence type="inferred from homology"/>
<evidence type="ECO:0000256" key="6">
    <source>
        <dbReference type="ARBA" id="ARBA00023002"/>
    </source>
</evidence>
<feature type="domain" description="FAD-binding" evidence="8">
    <location>
        <begin position="76"/>
        <end position="446"/>
    </location>
</feature>
<dbReference type="CDD" id="cd02979">
    <property type="entry name" value="PHOX_C"/>
    <property type="match status" value="1"/>
</dbReference>
<dbReference type="Proteomes" id="UP001596422">
    <property type="component" value="Unassembled WGS sequence"/>
</dbReference>
<dbReference type="Gene3D" id="3.50.50.60">
    <property type="entry name" value="FAD/NAD(P)-binding domain"/>
    <property type="match status" value="1"/>
</dbReference>
<dbReference type="SUPFAM" id="SSF52833">
    <property type="entry name" value="Thioredoxin-like"/>
    <property type="match status" value="1"/>
</dbReference>
<reference evidence="11" key="1">
    <citation type="journal article" date="2019" name="Int. J. Syst. Evol. Microbiol.">
        <title>The Global Catalogue of Microorganisms (GCM) 10K type strain sequencing project: providing services to taxonomists for standard genome sequencing and annotation.</title>
        <authorList>
            <consortium name="The Broad Institute Genomics Platform"/>
            <consortium name="The Broad Institute Genome Sequencing Center for Infectious Disease"/>
            <person name="Wu L."/>
            <person name="Ma J."/>
        </authorList>
    </citation>
    <scope>NUCLEOTIDE SEQUENCE [LARGE SCALE GENOMIC DNA]</scope>
    <source>
        <strain evidence="11">NBRC 111756</strain>
    </source>
</reference>
<dbReference type="PANTHER" id="PTHR43004:SF19">
    <property type="entry name" value="BINDING MONOOXYGENASE, PUTATIVE (JCVI)-RELATED"/>
    <property type="match status" value="1"/>
</dbReference>
<keyword evidence="5" id="KW-0274">FAD</keyword>
<dbReference type="Gene3D" id="3.40.30.20">
    <property type="match status" value="1"/>
</dbReference>
<dbReference type="InterPro" id="IPR038220">
    <property type="entry name" value="PHOX_C_sf"/>
</dbReference>
<dbReference type="PRINTS" id="PR00420">
    <property type="entry name" value="RNGMNOXGNASE"/>
</dbReference>
<keyword evidence="10" id="KW-0503">Monooxygenase</keyword>
<comment type="cofactor">
    <cofactor evidence="1">
        <name>FAD</name>
        <dbReference type="ChEBI" id="CHEBI:57692"/>
    </cofactor>
</comment>
<name>A0ABW2A7B5_9GAMM</name>
<dbReference type="NCBIfam" id="NF006144">
    <property type="entry name" value="PRK08294.1"/>
    <property type="match status" value="1"/>
</dbReference>
<evidence type="ECO:0000256" key="4">
    <source>
        <dbReference type="ARBA" id="ARBA00022630"/>
    </source>
</evidence>
<dbReference type="Pfam" id="PF07976">
    <property type="entry name" value="Phe_hydrox_dim"/>
    <property type="match status" value="1"/>
</dbReference>
<dbReference type="InterPro" id="IPR036188">
    <property type="entry name" value="FAD/NAD-bd_sf"/>
</dbReference>
<evidence type="ECO:0000256" key="5">
    <source>
        <dbReference type="ARBA" id="ARBA00022827"/>
    </source>
</evidence>
<dbReference type="InterPro" id="IPR050641">
    <property type="entry name" value="RIFMO-like"/>
</dbReference>
<protein>
    <recommendedName>
        <fullName evidence="3">Alkyl hydroperoxide reductase subunit F</fullName>
    </recommendedName>
</protein>